<dbReference type="Proteomes" id="UP000319852">
    <property type="component" value="Chromosome"/>
</dbReference>
<proteinExistence type="predicted"/>
<reference evidence="1 2" key="1">
    <citation type="submission" date="2019-02" db="EMBL/GenBank/DDBJ databases">
        <title>Deep-cultivation of Planctomycetes and their phenomic and genomic characterization uncovers novel biology.</title>
        <authorList>
            <person name="Wiegand S."/>
            <person name="Jogler M."/>
            <person name="Boedeker C."/>
            <person name="Pinto D."/>
            <person name="Vollmers J."/>
            <person name="Rivas-Marin E."/>
            <person name="Kohn T."/>
            <person name="Peeters S.H."/>
            <person name="Heuer A."/>
            <person name="Rast P."/>
            <person name="Oberbeckmann S."/>
            <person name="Bunk B."/>
            <person name="Jeske O."/>
            <person name="Meyerdierks A."/>
            <person name="Storesund J.E."/>
            <person name="Kallscheuer N."/>
            <person name="Luecker S."/>
            <person name="Lage O.M."/>
            <person name="Pohl T."/>
            <person name="Merkel B.J."/>
            <person name="Hornburger P."/>
            <person name="Mueller R.-W."/>
            <person name="Bruemmer F."/>
            <person name="Labrenz M."/>
            <person name="Spormann A.M."/>
            <person name="Op den Camp H."/>
            <person name="Overmann J."/>
            <person name="Amann R."/>
            <person name="Jetten M.S.M."/>
            <person name="Mascher T."/>
            <person name="Medema M.H."/>
            <person name="Devos D.P."/>
            <person name="Kaster A.-K."/>
            <person name="Ovreas L."/>
            <person name="Rohde M."/>
            <person name="Galperin M.Y."/>
            <person name="Jogler C."/>
        </authorList>
    </citation>
    <scope>NUCLEOTIDE SEQUENCE [LARGE SCALE GENOMIC DNA]</scope>
    <source>
        <strain evidence="1 2">HG15A2</strain>
    </source>
</reference>
<gene>
    <name evidence="1" type="ORF">HG15A2_07110</name>
</gene>
<sequence length="819" mass="89210">MRKPPQRSNTRLPKQRTGFQLGIEQLEPRLLMNADNNSISPVTSNVVAALDVASTPAVFQPLVGLVDVDDAGWSYERWQDLSEQAKDLKSEQAVRDWLIHAIDQRYADLFGTATTRPWRTIQFFEFDTNALFVSNAASSNVGIASDSYSETNVQVEGVDEADLIETDGEYLYLISGKQLLIVDATDPDELSIASRIQLEEQPVGMYLSGDRLTLLSSGSSDREPSTGGINLLTIDVGYGYGSTSRESTVVTVLDITDRSQPSLVERTKLQGQVVSSRMVGGQLRLVLQQDRIHLPTPESHLSSESTEDGGNYVYESRDAYLERVLEDTIDSLLSTARSYSVDGQLLEKSQLVRPEELNGYSLREGGHRTIIATFDVLDDEIGPADSQTLFSTNATTVYSSRDSIYLAGNSGRYYSQATTIWKFDLDSDDHSIELSAKGEIAGTLLNQFSLDEHEGYLRVVVSEPGWSSGHSLHVLKQVGDGLEIVGSVENLAPGERLHSVRFLGERAFFVTFQKVDPLFAIDLSNPESPELAGELKIPGYSDYLQPIGENHLLGLGRGADESIGLFQELQVSIFDVTDLDDPLLAHRYSFEGGRNTASIATGGRWSQGDGDHHAVSYFPSEEILAIPIYSADQHTSSWANVDNRPIFAAGTGGLQVFSVSTENGFEPLTMIEHDSPILRSLRIGESLLVFSAGEITSHELADPSNQLDSLSLLVGTDVGVVELSDYLTIPTNVDLQALAIQAALGANLNVPLASALEPQDWSGPDSFQTSQTASPLPHLSVSHLQATDSVFTSSGESETAEAHFTLRDSLLDDVLTAHA</sequence>
<evidence type="ECO:0000313" key="1">
    <source>
        <dbReference type="EMBL" id="QDS97450.1"/>
    </source>
</evidence>
<dbReference type="NCBIfam" id="NF012209">
    <property type="entry name" value="LEPR-8K"/>
    <property type="match status" value="1"/>
</dbReference>
<dbReference type="InterPro" id="IPR019198">
    <property type="entry name" value="Beta_propeller_containing"/>
</dbReference>
<keyword evidence="2" id="KW-1185">Reference proteome</keyword>
<protein>
    <submittedName>
        <fullName evidence="1">Beta propeller domain protein</fullName>
    </submittedName>
</protein>
<dbReference type="EMBL" id="CP036263">
    <property type="protein sequence ID" value="QDS97450.1"/>
    <property type="molecule type" value="Genomic_DNA"/>
</dbReference>
<evidence type="ECO:0000313" key="2">
    <source>
        <dbReference type="Proteomes" id="UP000319852"/>
    </source>
</evidence>
<dbReference type="Pfam" id="PF09826">
    <property type="entry name" value="Beta_propel"/>
    <property type="match status" value="1"/>
</dbReference>
<dbReference type="InterPro" id="IPR053786">
    <property type="entry name" value="LEPRxLL_CS"/>
</dbReference>
<dbReference type="KEGG" id="amob:HG15A2_07110"/>
<name>A0A517MRE0_9BACT</name>
<accession>A0A517MRE0</accession>
<organism evidence="1 2">
    <name type="scientific">Adhaeretor mobilis</name>
    <dbReference type="NCBI Taxonomy" id="1930276"/>
    <lineage>
        <taxon>Bacteria</taxon>
        <taxon>Pseudomonadati</taxon>
        <taxon>Planctomycetota</taxon>
        <taxon>Planctomycetia</taxon>
        <taxon>Pirellulales</taxon>
        <taxon>Lacipirellulaceae</taxon>
        <taxon>Adhaeretor</taxon>
    </lineage>
</organism>
<dbReference type="AlphaFoldDB" id="A0A517MRE0"/>
<dbReference type="RefSeq" id="WP_145057838.1">
    <property type="nucleotide sequence ID" value="NZ_CP036263.1"/>
</dbReference>
<dbReference type="OrthoDB" id="9778998at2"/>